<name>A0A4Y2H4B6_ARAVE</name>
<proteinExistence type="predicted"/>
<gene>
    <name evidence="1" type="ORF">AVEN_18053_1</name>
</gene>
<sequence>MVPQRYSPISPINNRNRKPCYPRPVLAFGALNDSRCNSSSTEAGVLVANRLDTARPIPKEVRTVFGGRVEMHKFVLGLPGWISDVSDIRCGKPIPRQENPFIGDVTNERRGFLYLGGIDRSDRYWGLHGASVKNPPKWIG</sequence>
<evidence type="ECO:0000313" key="1">
    <source>
        <dbReference type="EMBL" id="GBM59164.1"/>
    </source>
</evidence>
<evidence type="ECO:0000313" key="2">
    <source>
        <dbReference type="Proteomes" id="UP000499080"/>
    </source>
</evidence>
<reference evidence="1 2" key="1">
    <citation type="journal article" date="2019" name="Sci. Rep.">
        <title>Orb-weaving spider Araneus ventricosus genome elucidates the spidroin gene catalogue.</title>
        <authorList>
            <person name="Kono N."/>
            <person name="Nakamura H."/>
            <person name="Ohtoshi R."/>
            <person name="Moran D.A.P."/>
            <person name="Shinohara A."/>
            <person name="Yoshida Y."/>
            <person name="Fujiwara M."/>
            <person name="Mori M."/>
            <person name="Tomita M."/>
            <person name="Arakawa K."/>
        </authorList>
    </citation>
    <scope>NUCLEOTIDE SEQUENCE [LARGE SCALE GENOMIC DNA]</scope>
</reference>
<dbReference type="EMBL" id="BGPR01001668">
    <property type="protein sequence ID" value="GBM59164.1"/>
    <property type="molecule type" value="Genomic_DNA"/>
</dbReference>
<keyword evidence="2" id="KW-1185">Reference proteome</keyword>
<dbReference type="Proteomes" id="UP000499080">
    <property type="component" value="Unassembled WGS sequence"/>
</dbReference>
<accession>A0A4Y2H4B6</accession>
<dbReference type="AlphaFoldDB" id="A0A4Y2H4B6"/>
<organism evidence="1 2">
    <name type="scientific">Araneus ventricosus</name>
    <name type="common">Orbweaver spider</name>
    <name type="synonym">Epeira ventricosa</name>
    <dbReference type="NCBI Taxonomy" id="182803"/>
    <lineage>
        <taxon>Eukaryota</taxon>
        <taxon>Metazoa</taxon>
        <taxon>Ecdysozoa</taxon>
        <taxon>Arthropoda</taxon>
        <taxon>Chelicerata</taxon>
        <taxon>Arachnida</taxon>
        <taxon>Araneae</taxon>
        <taxon>Araneomorphae</taxon>
        <taxon>Entelegynae</taxon>
        <taxon>Araneoidea</taxon>
        <taxon>Araneidae</taxon>
        <taxon>Araneus</taxon>
    </lineage>
</organism>
<comment type="caution">
    <text evidence="1">The sequence shown here is derived from an EMBL/GenBank/DDBJ whole genome shotgun (WGS) entry which is preliminary data.</text>
</comment>
<protein>
    <submittedName>
        <fullName evidence="1">Uncharacterized protein</fullName>
    </submittedName>
</protein>